<organism evidence="1 2">
    <name type="scientific">Lepeophtheirus salmonis</name>
    <name type="common">Salmon louse</name>
    <name type="synonym">Caligus salmonis</name>
    <dbReference type="NCBI Taxonomy" id="72036"/>
    <lineage>
        <taxon>Eukaryota</taxon>
        <taxon>Metazoa</taxon>
        <taxon>Ecdysozoa</taxon>
        <taxon>Arthropoda</taxon>
        <taxon>Crustacea</taxon>
        <taxon>Multicrustacea</taxon>
        <taxon>Hexanauplia</taxon>
        <taxon>Copepoda</taxon>
        <taxon>Siphonostomatoida</taxon>
        <taxon>Caligidae</taxon>
        <taxon>Lepeophtheirus</taxon>
    </lineage>
</organism>
<name>A0A7R8CIJ9_LEPSM</name>
<evidence type="ECO:0000313" key="1">
    <source>
        <dbReference type="EMBL" id="CAF2796138.1"/>
    </source>
</evidence>
<accession>A0A7R8CIJ9</accession>
<evidence type="ECO:0000313" key="2">
    <source>
        <dbReference type="Proteomes" id="UP000675881"/>
    </source>
</evidence>
<sequence length="142" mass="16036">MLNNWQHHLWTENFSLPKGDGSIVTDNAANVIKMQKLLEESTEHNRISYGSAVHLLNLLAHDLELDNMDPSDCLRIYANNWPILMKICEVDREMTDPTVRSKVSNIGLKRSAEELLAGLQLIAKALDQIQKDNCIIAQIVTT</sequence>
<dbReference type="EMBL" id="HG994589">
    <property type="protein sequence ID" value="CAF2796138.1"/>
    <property type="molecule type" value="Genomic_DNA"/>
</dbReference>
<dbReference type="Proteomes" id="UP000675881">
    <property type="component" value="Chromosome 10"/>
</dbReference>
<dbReference type="AlphaFoldDB" id="A0A7R8CIJ9"/>
<reference evidence="1" key="1">
    <citation type="submission" date="2021-02" db="EMBL/GenBank/DDBJ databases">
        <authorList>
            <person name="Bekaert M."/>
        </authorList>
    </citation>
    <scope>NUCLEOTIDE SEQUENCE</scope>
    <source>
        <strain evidence="1">IoA-00</strain>
    </source>
</reference>
<keyword evidence="2" id="KW-1185">Reference proteome</keyword>
<protein>
    <submittedName>
        <fullName evidence="1">(salmon louse) hypothetical protein</fullName>
    </submittedName>
</protein>
<gene>
    <name evidence="1" type="ORF">LSAA_2362</name>
</gene>
<proteinExistence type="predicted"/>